<keyword evidence="1 4" id="KW-0812">Transmembrane</keyword>
<dbReference type="InterPro" id="IPR020846">
    <property type="entry name" value="MFS_dom"/>
</dbReference>
<feature type="domain" description="Major facilitator superfamily (MFS) profile" evidence="5">
    <location>
        <begin position="10"/>
        <end position="397"/>
    </location>
</feature>
<sequence length="406" mass="43490">MLTASRAPQLKTVLIASGLVLTLAMGVRHGFGFWLQPISQAHGWTRETFSLAMALQNLLWGAFGPFAGMAADRFGTARVVIIGVLFYVGGLLWMALVSEPTAFVVGSGVLIGAALSCTAFGAVSGIIGRTAPEVKRSWAFGISSAASSLGQFVMMPVEQQLITSTGWQTAFYILGALVALVMLPMAFGLREQPLEKASGPQQSMADAIKEAFSHRPFLLLVAGYFVCGFQLVFIGVHMPSYLKDKGILDPSVAVMALALIGLFNIFGSYYAGKLGGFLPKRYLLSSIYLSRTIVIALFLLAPLTSWSVYVFACAMGLLWLSTVPLTNGVIAGIFGVKYLSMLSGFVFFSHQVGSFLGVWLGGYLFTKQGNYNTVWGITIALGMFAALVNLPINERAIKRQPVGMAA</sequence>
<feature type="transmembrane region" description="Helical" evidence="4">
    <location>
        <begin position="102"/>
        <end position="126"/>
    </location>
</feature>
<feature type="transmembrane region" description="Helical" evidence="4">
    <location>
        <begin position="217"/>
        <end position="238"/>
    </location>
</feature>
<protein>
    <submittedName>
        <fullName evidence="6">MFS transporter</fullName>
    </submittedName>
</protein>
<accession>A0A0C2BP84</accession>
<feature type="transmembrane region" description="Helical" evidence="4">
    <location>
        <begin position="373"/>
        <end position="392"/>
    </location>
</feature>
<organism evidence="6 7">
    <name type="scientific">Noviherbaspirillum autotrophicum</name>
    <dbReference type="NCBI Taxonomy" id="709839"/>
    <lineage>
        <taxon>Bacteria</taxon>
        <taxon>Pseudomonadati</taxon>
        <taxon>Pseudomonadota</taxon>
        <taxon>Betaproteobacteria</taxon>
        <taxon>Burkholderiales</taxon>
        <taxon>Oxalobacteraceae</taxon>
        <taxon>Noviherbaspirillum</taxon>
    </lineage>
</organism>
<dbReference type="PROSITE" id="PS50850">
    <property type="entry name" value="MFS"/>
    <property type="match status" value="1"/>
</dbReference>
<dbReference type="RefSeq" id="WP_040041725.1">
    <property type="nucleotide sequence ID" value="NZ_JWJG01000028.1"/>
</dbReference>
<dbReference type="PANTHER" id="PTHR11360:SF284">
    <property type="entry name" value="EG:103B4.3 PROTEIN-RELATED"/>
    <property type="match status" value="1"/>
</dbReference>
<evidence type="ECO:0000259" key="5">
    <source>
        <dbReference type="PROSITE" id="PS50850"/>
    </source>
</evidence>
<feature type="transmembrane region" description="Helical" evidence="4">
    <location>
        <begin position="250"/>
        <end position="270"/>
    </location>
</feature>
<gene>
    <name evidence="6" type="ORF">TSA66_23255</name>
</gene>
<dbReference type="CDD" id="cd17355">
    <property type="entry name" value="MFS_YcxA_like"/>
    <property type="match status" value="1"/>
</dbReference>
<dbReference type="GO" id="GO:0022857">
    <property type="term" value="F:transmembrane transporter activity"/>
    <property type="evidence" value="ECO:0007669"/>
    <property type="project" value="InterPro"/>
</dbReference>
<feature type="transmembrane region" description="Helical" evidence="4">
    <location>
        <begin position="79"/>
        <end position="96"/>
    </location>
</feature>
<evidence type="ECO:0000256" key="1">
    <source>
        <dbReference type="ARBA" id="ARBA00022692"/>
    </source>
</evidence>
<dbReference type="OrthoDB" id="146345at2"/>
<dbReference type="Pfam" id="PF07690">
    <property type="entry name" value="MFS_1"/>
    <property type="match status" value="1"/>
</dbReference>
<evidence type="ECO:0000313" key="6">
    <source>
        <dbReference type="EMBL" id="KIF83095.1"/>
    </source>
</evidence>
<dbReference type="EMBL" id="JWJG01000028">
    <property type="protein sequence ID" value="KIF83095.1"/>
    <property type="molecule type" value="Genomic_DNA"/>
</dbReference>
<dbReference type="Proteomes" id="UP000031572">
    <property type="component" value="Unassembled WGS sequence"/>
</dbReference>
<feature type="transmembrane region" description="Helical" evidence="4">
    <location>
        <begin position="338"/>
        <end position="361"/>
    </location>
</feature>
<keyword evidence="3 4" id="KW-0472">Membrane</keyword>
<evidence type="ECO:0000256" key="2">
    <source>
        <dbReference type="ARBA" id="ARBA00022989"/>
    </source>
</evidence>
<proteinExistence type="predicted"/>
<keyword evidence="7" id="KW-1185">Reference proteome</keyword>
<feature type="transmembrane region" description="Helical" evidence="4">
    <location>
        <begin position="48"/>
        <end position="67"/>
    </location>
</feature>
<dbReference type="SUPFAM" id="SSF103473">
    <property type="entry name" value="MFS general substrate transporter"/>
    <property type="match status" value="1"/>
</dbReference>
<keyword evidence="2 4" id="KW-1133">Transmembrane helix</keyword>
<dbReference type="AlphaFoldDB" id="A0A0C2BP84"/>
<feature type="transmembrane region" description="Helical" evidence="4">
    <location>
        <begin position="306"/>
        <end position="326"/>
    </location>
</feature>
<evidence type="ECO:0000256" key="4">
    <source>
        <dbReference type="SAM" id="Phobius"/>
    </source>
</evidence>
<dbReference type="PANTHER" id="PTHR11360">
    <property type="entry name" value="MONOCARBOXYLATE TRANSPORTER"/>
    <property type="match status" value="1"/>
</dbReference>
<reference evidence="6 7" key="1">
    <citation type="submission" date="2014-12" db="EMBL/GenBank/DDBJ databases">
        <title>Denitrispirillum autotrophicum gen. nov., sp. nov., Denitrifying, Facultatively Autotrophic Bacteria Isolated from Rice Paddy Soil.</title>
        <authorList>
            <person name="Ishii S."/>
            <person name="Ashida N."/>
            <person name="Ohno H."/>
            <person name="Otsuka S."/>
            <person name="Yokota A."/>
            <person name="Senoo K."/>
        </authorList>
    </citation>
    <scope>NUCLEOTIDE SEQUENCE [LARGE SCALE GENOMIC DNA]</scope>
    <source>
        <strain evidence="6 7">TSA66</strain>
    </source>
</reference>
<dbReference type="STRING" id="709839.TSA66_23255"/>
<evidence type="ECO:0000313" key="7">
    <source>
        <dbReference type="Proteomes" id="UP000031572"/>
    </source>
</evidence>
<dbReference type="InterPro" id="IPR050327">
    <property type="entry name" value="Proton-linked_MCT"/>
</dbReference>
<feature type="transmembrane region" description="Helical" evidence="4">
    <location>
        <begin position="138"/>
        <end position="157"/>
    </location>
</feature>
<comment type="caution">
    <text evidence="6">The sequence shown here is derived from an EMBL/GenBank/DDBJ whole genome shotgun (WGS) entry which is preliminary data.</text>
</comment>
<dbReference type="Gene3D" id="1.20.1250.20">
    <property type="entry name" value="MFS general substrate transporter like domains"/>
    <property type="match status" value="1"/>
</dbReference>
<feature type="transmembrane region" description="Helical" evidence="4">
    <location>
        <begin position="169"/>
        <end position="189"/>
    </location>
</feature>
<dbReference type="InterPro" id="IPR011701">
    <property type="entry name" value="MFS"/>
</dbReference>
<feature type="transmembrane region" description="Helical" evidence="4">
    <location>
        <begin position="282"/>
        <end position="300"/>
    </location>
</feature>
<dbReference type="InterPro" id="IPR036259">
    <property type="entry name" value="MFS_trans_sf"/>
</dbReference>
<evidence type="ECO:0000256" key="3">
    <source>
        <dbReference type="ARBA" id="ARBA00023136"/>
    </source>
</evidence>
<name>A0A0C2BP84_9BURK</name>